<dbReference type="EMBL" id="MGDT01000007">
    <property type="protein sequence ID" value="OGL66420.1"/>
    <property type="molecule type" value="Genomic_DNA"/>
</dbReference>
<keyword evidence="5 14" id="KW-0235">DNA replication</keyword>
<dbReference type="NCBIfam" id="NF005932">
    <property type="entry name" value="PRK07956.1"/>
    <property type="match status" value="1"/>
</dbReference>
<proteinExistence type="inferred from homology"/>
<keyword evidence="10 14" id="KW-0520">NAD</keyword>
<dbReference type="InterPro" id="IPR010994">
    <property type="entry name" value="RuvA_2-like"/>
</dbReference>
<dbReference type="PANTHER" id="PTHR23389:SF9">
    <property type="entry name" value="DNA LIGASE"/>
    <property type="match status" value="1"/>
</dbReference>
<comment type="cofactor">
    <cofactor evidence="14">
        <name>Mg(2+)</name>
        <dbReference type="ChEBI" id="CHEBI:18420"/>
    </cofactor>
    <cofactor evidence="14">
        <name>Mn(2+)</name>
        <dbReference type="ChEBI" id="CHEBI:29035"/>
    </cofactor>
</comment>
<evidence type="ECO:0000256" key="14">
    <source>
        <dbReference type="HAMAP-Rule" id="MF_01588"/>
    </source>
</evidence>
<comment type="function">
    <text evidence="1 14">DNA ligase that catalyzes the formation of phosphodiester linkages between 5'-phosphoryl and 3'-hydroxyl groups in double-stranded DNA using NAD as a coenzyme and as the energy source for the reaction. It is essential for DNA replication and repair of damaged DNA.</text>
</comment>
<dbReference type="CDD" id="cd17748">
    <property type="entry name" value="BRCT_DNA_ligase_like"/>
    <property type="match status" value="1"/>
</dbReference>
<sequence length="670" mass="73409">MTKAEAKARIAELRKAIDKYRYEYHVLDRATISDAALDSLKHELYALEQEHPDLITPDSPTQRVGGKALAKFAKVTHRRPMLSMEDVFSPEEFAAWSARIEKLTEHTNSQLPTPYFCMPKVDGLALSIVYEDGLLKSAATRGDGKVGEDVTQNVKTIDSVPLRLRSPMGVKLPKTLEVRGEVYMPVKEFDAYNRKMKKEGKEPLVNPRNAAAGSVRQLDPTVTSERPLAFIAWDLVDDLGQARQHEEWELLREMGFKAAQAKLCRSVEEVEAFWRALQEKRDTMGFWIDGMVARVDDNALYASLGVVGKTPRALVAWKFPAEEATTVVKDIAWYVGRTGALTPVAVVNPTFVAGTTVQHASLHNLDEIERLDVRVGDTVILYKAGDIIPKVKGVLMELRPAGSQATKAPRKCPVCKTDVVRREGEVAIVCPNKRCPAQDRENALHAARAFDIEGLGPQTVSQMLEQGLVKSAADLFALKVDDLLKLEGFADVSSRKLVEAIKAKTRIPLDRFILALGIRNVGEETARDLASHFGSLEALMAASEEALTQVPNIGPVVATSVLEWFADSDNRDLVASYRKNGIVVGTGEKRAVSGAFAGRTVVITGTLSTLSRDQAKEAVRAAGGKAGESVSKKTDFVLVGENPGSKADDAKRLGISILSEADFLRMLRKS</sequence>
<keyword evidence="9 14" id="KW-0460">Magnesium</keyword>
<dbReference type="InterPro" id="IPR036420">
    <property type="entry name" value="BRCT_dom_sf"/>
</dbReference>
<dbReference type="InterPro" id="IPR003583">
    <property type="entry name" value="Hlx-hairpin-Hlx_DNA-bd_motif"/>
</dbReference>
<keyword evidence="8 14" id="KW-0862">Zinc</keyword>
<gene>
    <name evidence="14" type="primary">ligA</name>
    <name evidence="16" type="ORF">A2856_01860</name>
</gene>
<evidence type="ECO:0000256" key="3">
    <source>
        <dbReference type="ARBA" id="ARBA00013308"/>
    </source>
</evidence>
<dbReference type="EC" id="6.5.1.2" evidence="2 14"/>
<dbReference type="NCBIfam" id="TIGR00575">
    <property type="entry name" value="dnlj"/>
    <property type="match status" value="1"/>
</dbReference>
<comment type="caution">
    <text evidence="16">The sequence shown here is derived from an EMBL/GenBank/DDBJ whole genome shotgun (WGS) entry which is preliminary data.</text>
</comment>
<feature type="active site" description="N6-AMP-lysine intermediate" evidence="14">
    <location>
        <position position="120"/>
    </location>
</feature>
<dbReference type="Pfam" id="PF12826">
    <property type="entry name" value="HHH_2"/>
    <property type="match status" value="1"/>
</dbReference>
<evidence type="ECO:0000256" key="9">
    <source>
        <dbReference type="ARBA" id="ARBA00022842"/>
    </source>
</evidence>
<dbReference type="SUPFAM" id="SSF50249">
    <property type="entry name" value="Nucleic acid-binding proteins"/>
    <property type="match status" value="1"/>
</dbReference>
<dbReference type="Proteomes" id="UP000177885">
    <property type="component" value="Unassembled WGS sequence"/>
</dbReference>
<dbReference type="Gene3D" id="3.30.470.30">
    <property type="entry name" value="DNA ligase/mRNA capping enzyme"/>
    <property type="match status" value="1"/>
</dbReference>
<dbReference type="Gene3D" id="3.40.50.10190">
    <property type="entry name" value="BRCT domain"/>
    <property type="match status" value="1"/>
</dbReference>
<dbReference type="GO" id="GO:0003677">
    <property type="term" value="F:DNA binding"/>
    <property type="evidence" value="ECO:0007669"/>
    <property type="project" value="InterPro"/>
</dbReference>
<evidence type="ECO:0000259" key="15">
    <source>
        <dbReference type="PROSITE" id="PS50172"/>
    </source>
</evidence>
<dbReference type="FunFam" id="2.40.50.140:FF:000012">
    <property type="entry name" value="DNA ligase"/>
    <property type="match status" value="1"/>
</dbReference>
<dbReference type="CDD" id="cd00114">
    <property type="entry name" value="LIGANc"/>
    <property type="match status" value="1"/>
</dbReference>
<dbReference type="InterPro" id="IPR013840">
    <property type="entry name" value="DNAligase_N"/>
</dbReference>
<feature type="binding site" evidence="14">
    <location>
        <begin position="83"/>
        <end position="84"/>
    </location>
    <ligand>
        <name>NAD(+)</name>
        <dbReference type="ChEBI" id="CHEBI:57540"/>
    </ligand>
</feature>
<comment type="catalytic activity">
    <reaction evidence="12 14">
        <text>NAD(+) + (deoxyribonucleotide)n-3'-hydroxyl + 5'-phospho-(deoxyribonucleotide)m = (deoxyribonucleotide)n+m + AMP + beta-nicotinamide D-nucleotide.</text>
        <dbReference type="EC" id="6.5.1.2"/>
    </reaction>
</comment>
<evidence type="ECO:0000256" key="13">
    <source>
        <dbReference type="ARBA" id="ARBA00060881"/>
    </source>
</evidence>
<dbReference type="Gene3D" id="6.20.10.30">
    <property type="match status" value="1"/>
</dbReference>
<dbReference type="SMART" id="SM00292">
    <property type="entry name" value="BRCT"/>
    <property type="match status" value="1"/>
</dbReference>
<dbReference type="GO" id="GO:0003911">
    <property type="term" value="F:DNA ligase (NAD+) activity"/>
    <property type="evidence" value="ECO:0007669"/>
    <property type="project" value="UniProtKB-UniRule"/>
</dbReference>
<dbReference type="GO" id="GO:0005829">
    <property type="term" value="C:cytosol"/>
    <property type="evidence" value="ECO:0007669"/>
    <property type="project" value="TreeGrafter"/>
</dbReference>
<dbReference type="InterPro" id="IPR004149">
    <property type="entry name" value="Znf_DNAligase_C4"/>
</dbReference>
<dbReference type="SMART" id="SM00278">
    <property type="entry name" value="HhH1"/>
    <property type="match status" value="4"/>
</dbReference>
<evidence type="ECO:0000256" key="6">
    <source>
        <dbReference type="ARBA" id="ARBA00022723"/>
    </source>
</evidence>
<dbReference type="STRING" id="1802385.A2856_01860"/>
<feature type="binding site" evidence="14">
    <location>
        <position position="181"/>
    </location>
    <ligand>
        <name>NAD(+)</name>
        <dbReference type="ChEBI" id="CHEBI:57540"/>
    </ligand>
</feature>
<dbReference type="GO" id="GO:0006281">
    <property type="term" value="P:DNA repair"/>
    <property type="evidence" value="ECO:0007669"/>
    <property type="project" value="UniProtKB-KW"/>
</dbReference>
<dbReference type="Gene3D" id="1.10.287.610">
    <property type="entry name" value="Helix hairpin bin"/>
    <property type="match status" value="1"/>
</dbReference>
<dbReference type="AlphaFoldDB" id="A0A1F7TKB4"/>
<dbReference type="InterPro" id="IPR001679">
    <property type="entry name" value="DNA_ligase"/>
</dbReference>
<dbReference type="Gene3D" id="2.40.50.140">
    <property type="entry name" value="Nucleic acid-binding proteins"/>
    <property type="match status" value="1"/>
</dbReference>
<name>A0A1F7TKB4_9BACT</name>
<feature type="binding site" evidence="14">
    <location>
        <position position="412"/>
    </location>
    <ligand>
        <name>Zn(2+)</name>
        <dbReference type="ChEBI" id="CHEBI:29105"/>
    </ligand>
</feature>
<organism evidence="16 17">
    <name type="scientific">Candidatus Uhrbacteria bacterium RIFCSPHIGHO2_01_FULL_63_20</name>
    <dbReference type="NCBI Taxonomy" id="1802385"/>
    <lineage>
        <taxon>Bacteria</taxon>
        <taxon>Candidatus Uhriibacteriota</taxon>
    </lineage>
</organism>
<dbReference type="Pfam" id="PF03119">
    <property type="entry name" value="DNA_ligase_ZBD"/>
    <property type="match status" value="1"/>
</dbReference>
<dbReference type="PIRSF" id="PIRSF001604">
    <property type="entry name" value="LigA"/>
    <property type="match status" value="1"/>
</dbReference>
<dbReference type="Pfam" id="PF01653">
    <property type="entry name" value="DNA_ligase_aden"/>
    <property type="match status" value="1"/>
</dbReference>
<dbReference type="PROSITE" id="PS01055">
    <property type="entry name" value="DNA_LIGASE_N1"/>
    <property type="match status" value="1"/>
</dbReference>
<evidence type="ECO:0000313" key="17">
    <source>
        <dbReference type="Proteomes" id="UP000177885"/>
    </source>
</evidence>
<evidence type="ECO:0000256" key="1">
    <source>
        <dbReference type="ARBA" id="ARBA00004067"/>
    </source>
</evidence>
<dbReference type="InterPro" id="IPR004150">
    <property type="entry name" value="NAD_DNA_ligase_OB"/>
</dbReference>
<evidence type="ECO:0000256" key="12">
    <source>
        <dbReference type="ARBA" id="ARBA00034005"/>
    </source>
</evidence>
<evidence type="ECO:0000256" key="2">
    <source>
        <dbReference type="ARBA" id="ARBA00012722"/>
    </source>
</evidence>
<keyword evidence="6 14" id="KW-0479">Metal-binding</keyword>
<dbReference type="Pfam" id="PF00533">
    <property type="entry name" value="BRCT"/>
    <property type="match status" value="1"/>
</dbReference>
<comment type="caution">
    <text evidence="14">Lacks conserved residue(s) required for the propagation of feature annotation.</text>
</comment>
<dbReference type="SUPFAM" id="SSF47781">
    <property type="entry name" value="RuvA domain 2-like"/>
    <property type="match status" value="1"/>
</dbReference>
<comment type="similarity">
    <text evidence="13 14">Belongs to the NAD-dependent DNA ligase family. LigA subfamily.</text>
</comment>
<dbReference type="InterPro" id="IPR012340">
    <property type="entry name" value="NA-bd_OB-fold"/>
</dbReference>
<evidence type="ECO:0000256" key="10">
    <source>
        <dbReference type="ARBA" id="ARBA00023027"/>
    </source>
</evidence>
<feature type="binding site" evidence="14">
    <location>
        <position position="415"/>
    </location>
    <ligand>
        <name>Zn(2+)</name>
        <dbReference type="ChEBI" id="CHEBI:29105"/>
    </ligand>
</feature>
<dbReference type="FunFam" id="1.10.150.20:FF:000006">
    <property type="entry name" value="DNA ligase"/>
    <property type="match status" value="1"/>
</dbReference>
<accession>A0A1F7TKB4</accession>
<evidence type="ECO:0000256" key="7">
    <source>
        <dbReference type="ARBA" id="ARBA00022763"/>
    </source>
</evidence>
<dbReference type="SUPFAM" id="SSF52113">
    <property type="entry name" value="BRCT domain"/>
    <property type="match status" value="1"/>
</dbReference>
<dbReference type="GO" id="GO:0006260">
    <property type="term" value="P:DNA replication"/>
    <property type="evidence" value="ECO:0007669"/>
    <property type="project" value="UniProtKB-KW"/>
</dbReference>
<dbReference type="InterPro" id="IPR013839">
    <property type="entry name" value="DNAligase_adenylation"/>
</dbReference>
<dbReference type="SMART" id="SM00532">
    <property type="entry name" value="LIGANc"/>
    <property type="match status" value="1"/>
</dbReference>
<evidence type="ECO:0000256" key="11">
    <source>
        <dbReference type="ARBA" id="ARBA00023204"/>
    </source>
</evidence>
<feature type="binding site" evidence="14">
    <location>
        <position position="435"/>
    </location>
    <ligand>
        <name>Zn(2+)</name>
        <dbReference type="ChEBI" id="CHEBI:29105"/>
    </ligand>
</feature>
<dbReference type="Pfam" id="PF14520">
    <property type="entry name" value="HHH_5"/>
    <property type="match status" value="1"/>
</dbReference>
<dbReference type="InterPro" id="IPR018239">
    <property type="entry name" value="DNA_ligase_AS"/>
</dbReference>
<keyword evidence="14" id="KW-0464">Manganese</keyword>
<evidence type="ECO:0000256" key="4">
    <source>
        <dbReference type="ARBA" id="ARBA00022598"/>
    </source>
</evidence>
<dbReference type="InterPro" id="IPR001357">
    <property type="entry name" value="BRCT_dom"/>
</dbReference>
<dbReference type="GO" id="GO:0046872">
    <property type="term" value="F:metal ion binding"/>
    <property type="evidence" value="ECO:0007669"/>
    <property type="project" value="UniProtKB-KW"/>
</dbReference>
<evidence type="ECO:0000313" key="16">
    <source>
        <dbReference type="EMBL" id="OGL66420.1"/>
    </source>
</evidence>
<feature type="binding site" evidence="14">
    <location>
        <position position="430"/>
    </location>
    <ligand>
        <name>Zn(2+)</name>
        <dbReference type="ChEBI" id="CHEBI:29105"/>
    </ligand>
</feature>
<keyword evidence="4 14" id="KW-0436">Ligase</keyword>
<protein>
    <recommendedName>
        <fullName evidence="3 14">DNA ligase</fullName>
        <ecNumber evidence="2 14">6.5.1.2</ecNumber>
    </recommendedName>
    <alternativeName>
        <fullName evidence="14">Polydeoxyribonucleotide synthase [NAD(+)]</fullName>
    </alternativeName>
</protein>
<keyword evidence="7 14" id="KW-0227">DNA damage</keyword>
<evidence type="ECO:0000256" key="5">
    <source>
        <dbReference type="ARBA" id="ARBA00022705"/>
    </source>
</evidence>
<evidence type="ECO:0000256" key="8">
    <source>
        <dbReference type="ARBA" id="ARBA00022833"/>
    </source>
</evidence>
<feature type="binding site" evidence="14">
    <location>
        <position position="141"/>
    </location>
    <ligand>
        <name>NAD(+)</name>
        <dbReference type="ChEBI" id="CHEBI:57540"/>
    </ligand>
</feature>
<dbReference type="Pfam" id="PF03120">
    <property type="entry name" value="OB_DNA_ligase"/>
    <property type="match status" value="1"/>
</dbReference>
<reference evidence="16 17" key="1">
    <citation type="journal article" date="2016" name="Nat. Commun.">
        <title>Thousands of microbial genomes shed light on interconnected biogeochemical processes in an aquifer system.</title>
        <authorList>
            <person name="Anantharaman K."/>
            <person name="Brown C.T."/>
            <person name="Hug L.A."/>
            <person name="Sharon I."/>
            <person name="Castelle C.J."/>
            <person name="Probst A.J."/>
            <person name="Thomas B.C."/>
            <person name="Singh A."/>
            <person name="Wilkins M.J."/>
            <person name="Karaoz U."/>
            <person name="Brodie E.L."/>
            <person name="Williams K.H."/>
            <person name="Hubbard S.S."/>
            <person name="Banfield J.F."/>
        </authorList>
    </citation>
    <scope>NUCLEOTIDE SEQUENCE [LARGE SCALE GENOMIC DNA]</scope>
</reference>
<feature type="domain" description="BRCT" evidence="15">
    <location>
        <begin position="591"/>
        <end position="670"/>
    </location>
</feature>
<feature type="binding site" evidence="14">
    <location>
        <position position="318"/>
    </location>
    <ligand>
        <name>NAD(+)</name>
        <dbReference type="ChEBI" id="CHEBI:57540"/>
    </ligand>
</feature>
<dbReference type="InterPro" id="IPR041663">
    <property type="entry name" value="DisA/LigA_HHH"/>
</dbReference>
<dbReference type="SUPFAM" id="SSF56091">
    <property type="entry name" value="DNA ligase/mRNA capping enzyme, catalytic domain"/>
    <property type="match status" value="1"/>
</dbReference>
<keyword evidence="11 14" id="KW-0234">DNA repair</keyword>
<dbReference type="Gene3D" id="1.10.150.20">
    <property type="entry name" value="5' to 3' exonuclease, C-terminal subdomain"/>
    <property type="match status" value="2"/>
</dbReference>
<dbReference type="PANTHER" id="PTHR23389">
    <property type="entry name" value="CHROMOSOME TRANSMISSION FIDELITY FACTOR 18"/>
    <property type="match status" value="1"/>
</dbReference>
<dbReference type="HAMAP" id="MF_01588">
    <property type="entry name" value="DNA_ligase_A"/>
    <property type="match status" value="1"/>
</dbReference>
<dbReference type="PROSITE" id="PS50172">
    <property type="entry name" value="BRCT"/>
    <property type="match status" value="1"/>
</dbReference>